<dbReference type="GO" id="GO:0032298">
    <property type="term" value="P:positive regulation of DNA-templated DNA replication initiation"/>
    <property type="evidence" value="ECO:0007669"/>
    <property type="project" value="TreeGrafter"/>
</dbReference>
<dbReference type="GO" id="GO:0006260">
    <property type="term" value="P:DNA replication"/>
    <property type="evidence" value="ECO:0007669"/>
    <property type="project" value="InterPro"/>
</dbReference>
<dbReference type="SUPFAM" id="SSF102400">
    <property type="entry name" value="DNA polymerase III chi subunit"/>
    <property type="match status" value="1"/>
</dbReference>
<reference evidence="1 2" key="1">
    <citation type="submission" date="2016-10" db="EMBL/GenBank/DDBJ databases">
        <authorList>
            <person name="de Groot N.N."/>
        </authorList>
    </citation>
    <scope>NUCLEOTIDE SEQUENCE [LARGE SCALE GENOMIC DNA]</scope>
    <source>
        <strain evidence="1 2">HL3</strain>
    </source>
</reference>
<accession>A0A1I1QBQ6</accession>
<gene>
    <name evidence="1" type="ORF">SAMN05660831_01098</name>
</gene>
<dbReference type="PANTHER" id="PTHR38767:SF1">
    <property type="entry name" value="DNA POLYMERASE III SUBUNIT CHI"/>
    <property type="match status" value="1"/>
</dbReference>
<dbReference type="RefSeq" id="WP_093427744.1">
    <property type="nucleotide sequence ID" value="NZ_FOMJ01000002.1"/>
</dbReference>
<dbReference type="Pfam" id="PF04364">
    <property type="entry name" value="DNA_pol3_chi"/>
    <property type="match status" value="1"/>
</dbReference>
<dbReference type="GO" id="GO:0003887">
    <property type="term" value="F:DNA-directed DNA polymerase activity"/>
    <property type="evidence" value="ECO:0007669"/>
    <property type="project" value="InterPro"/>
</dbReference>
<dbReference type="OrthoDB" id="5297568at2"/>
<evidence type="ECO:0000313" key="1">
    <source>
        <dbReference type="EMBL" id="SFD19511.1"/>
    </source>
</evidence>
<name>A0A1I1QBQ6_9GAMM</name>
<dbReference type="EMBL" id="FOMJ01000002">
    <property type="protein sequence ID" value="SFD19511.1"/>
    <property type="molecule type" value="Genomic_DNA"/>
</dbReference>
<keyword evidence="2" id="KW-1185">Reference proteome</keyword>
<dbReference type="InterPro" id="IPR007459">
    <property type="entry name" value="DNA_pol3_chi"/>
</dbReference>
<sequence>MTRVDFYILADADPGQRDHYTCRLVEKAWRRGLRIFIHCADEADAAQLDERLWTFRDRAFLPHERSPGSDDTAVVLGSGDQPPATFDLLVNRAPEPPLFFSQFERVAEVVNQDPAVRDPGRRRFAFYRDRGYSLHHHRIEEAAA</sequence>
<evidence type="ECO:0000313" key="2">
    <source>
        <dbReference type="Proteomes" id="UP000198611"/>
    </source>
</evidence>
<dbReference type="InterPro" id="IPR036768">
    <property type="entry name" value="PolIII_chi_sf"/>
</dbReference>
<dbReference type="Gene3D" id="3.40.50.10110">
    <property type="entry name" value="DNA polymerase III subunit chi"/>
    <property type="match status" value="1"/>
</dbReference>
<dbReference type="PANTHER" id="PTHR38767">
    <property type="entry name" value="DNA POLYMERASE III SUBUNIT CHI"/>
    <property type="match status" value="1"/>
</dbReference>
<proteinExistence type="predicted"/>
<dbReference type="AlphaFoldDB" id="A0A1I1QBQ6"/>
<organism evidence="1 2">
    <name type="scientific">Thiohalospira halophila DSM 15071</name>
    <dbReference type="NCBI Taxonomy" id="1123397"/>
    <lineage>
        <taxon>Bacteria</taxon>
        <taxon>Pseudomonadati</taxon>
        <taxon>Pseudomonadota</taxon>
        <taxon>Gammaproteobacteria</taxon>
        <taxon>Thiohalospirales</taxon>
        <taxon>Thiohalospiraceae</taxon>
        <taxon>Thiohalospira</taxon>
    </lineage>
</organism>
<dbReference type="STRING" id="1123397.SAMN05660831_01098"/>
<dbReference type="GO" id="GO:0003677">
    <property type="term" value="F:DNA binding"/>
    <property type="evidence" value="ECO:0007669"/>
    <property type="project" value="InterPro"/>
</dbReference>
<protein>
    <submittedName>
        <fullName evidence="1">DNA polymerase III, chi subunit</fullName>
    </submittedName>
</protein>
<dbReference type="Proteomes" id="UP000198611">
    <property type="component" value="Unassembled WGS sequence"/>
</dbReference>